<evidence type="ECO:0000313" key="3">
    <source>
        <dbReference type="Proteomes" id="UP000256645"/>
    </source>
</evidence>
<name>A0A3D8R156_9HELO</name>
<organism evidence="2 3">
    <name type="scientific">Coleophoma cylindrospora</name>
    <dbReference type="NCBI Taxonomy" id="1849047"/>
    <lineage>
        <taxon>Eukaryota</taxon>
        <taxon>Fungi</taxon>
        <taxon>Dikarya</taxon>
        <taxon>Ascomycota</taxon>
        <taxon>Pezizomycotina</taxon>
        <taxon>Leotiomycetes</taxon>
        <taxon>Helotiales</taxon>
        <taxon>Dermateaceae</taxon>
        <taxon>Coleophoma</taxon>
    </lineage>
</organism>
<sequence length="80" mass="8433">MSSNTNKMSAVSGGTGTIGTPANNAANNIGGTRRASQEGTMFSGLMNHKRNSQDAAAAARRQSFNEMKPTPGFIGQMWQK</sequence>
<accession>A0A3D8R156</accession>
<protein>
    <submittedName>
        <fullName evidence="2">Uncharacterized protein</fullName>
    </submittedName>
</protein>
<gene>
    <name evidence="2" type="ORF">BP6252_09168</name>
</gene>
<feature type="compositionally biased region" description="Polar residues" evidence="1">
    <location>
        <begin position="18"/>
        <end position="30"/>
    </location>
</feature>
<dbReference type="AlphaFoldDB" id="A0A3D8R156"/>
<feature type="region of interest" description="Disordered" evidence="1">
    <location>
        <begin position="1"/>
        <end position="80"/>
    </location>
</feature>
<proteinExistence type="predicted"/>
<dbReference type="Proteomes" id="UP000256645">
    <property type="component" value="Unassembled WGS sequence"/>
</dbReference>
<reference evidence="2 3" key="1">
    <citation type="journal article" date="2018" name="IMA Fungus">
        <title>IMA Genome-F 9: Draft genome sequence of Annulohypoxylon stygium, Aspergillus mulundensis, Berkeleyomyces basicola (syn. Thielaviopsis basicola), Ceratocystis smalleyi, two Cercospora beticola strains, Coleophoma cylindrospora, Fusarium fracticaudum, Phialophora cf. hyalina, and Morchella septimelata.</title>
        <authorList>
            <person name="Wingfield B.D."/>
            <person name="Bills G.F."/>
            <person name="Dong Y."/>
            <person name="Huang W."/>
            <person name="Nel W.J."/>
            <person name="Swalarsk-Parry B.S."/>
            <person name="Vaghefi N."/>
            <person name="Wilken P.M."/>
            <person name="An Z."/>
            <person name="de Beer Z.W."/>
            <person name="De Vos L."/>
            <person name="Chen L."/>
            <person name="Duong T.A."/>
            <person name="Gao Y."/>
            <person name="Hammerbacher A."/>
            <person name="Kikkert J.R."/>
            <person name="Li Y."/>
            <person name="Li H."/>
            <person name="Li K."/>
            <person name="Li Q."/>
            <person name="Liu X."/>
            <person name="Ma X."/>
            <person name="Naidoo K."/>
            <person name="Pethybridge S.J."/>
            <person name="Sun J."/>
            <person name="Steenkamp E.T."/>
            <person name="van der Nest M.A."/>
            <person name="van Wyk S."/>
            <person name="Wingfield M.J."/>
            <person name="Xiong C."/>
            <person name="Yue Q."/>
            <person name="Zhang X."/>
        </authorList>
    </citation>
    <scope>NUCLEOTIDE SEQUENCE [LARGE SCALE GENOMIC DNA]</scope>
    <source>
        <strain evidence="2 3">BP6252</strain>
    </source>
</reference>
<evidence type="ECO:0000256" key="1">
    <source>
        <dbReference type="SAM" id="MobiDB-lite"/>
    </source>
</evidence>
<comment type="caution">
    <text evidence="2">The sequence shown here is derived from an EMBL/GenBank/DDBJ whole genome shotgun (WGS) entry which is preliminary data.</text>
</comment>
<dbReference type="OrthoDB" id="4158609at2759"/>
<evidence type="ECO:0000313" key="2">
    <source>
        <dbReference type="EMBL" id="RDW67772.1"/>
    </source>
</evidence>
<keyword evidence="3" id="KW-1185">Reference proteome</keyword>
<dbReference type="EMBL" id="PDLM01000010">
    <property type="protein sequence ID" value="RDW67772.1"/>
    <property type="molecule type" value="Genomic_DNA"/>
</dbReference>